<evidence type="ECO:0000313" key="2">
    <source>
        <dbReference type="EMBL" id="MCU6704785.1"/>
    </source>
</evidence>
<organism evidence="2 3">
    <name type="scientific">Hominimerdicola aceti</name>
    <dbReference type="NCBI Taxonomy" id="2981726"/>
    <lineage>
        <taxon>Bacteria</taxon>
        <taxon>Bacillati</taxon>
        <taxon>Bacillota</taxon>
        <taxon>Clostridia</taxon>
        <taxon>Eubacteriales</taxon>
        <taxon>Oscillospiraceae</taxon>
        <taxon>Hominimerdicola</taxon>
    </lineage>
</organism>
<feature type="domain" description="N-acetyltransferase" evidence="1">
    <location>
        <begin position="6"/>
        <end position="158"/>
    </location>
</feature>
<dbReference type="PROSITE" id="PS51186">
    <property type="entry name" value="GNAT"/>
    <property type="match status" value="1"/>
</dbReference>
<proteinExistence type="predicted"/>
<dbReference type="InterPro" id="IPR016181">
    <property type="entry name" value="Acyl_CoA_acyltransferase"/>
</dbReference>
<dbReference type="Proteomes" id="UP001208131">
    <property type="component" value="Unassembled WGS sequence"/>
</dbReference>
<accession>A0AAE3IFA4</accession>
<keyword evidence="3" id="KW-1185">Reference proteome</keyword>
<evidence type="ECO:0000259" key="1">
    <source>
        <dbReference type="PROSITE" id="PS51186"/>
    </source>
</evidence>
<protein>
    <submittedName>
        <fullName evidence="2">GNAT family N-acetyltransferase</fullName>
    </submittedName>
</protein>
<gene>
    <name evidence="2" type="ORF">OCV57_02435</name>
</gene>
<dbReference type="InterPro" id="IPR000182">
    <property type="entry name" value="GNAT_dom"/>
</dbReference>
<dbReference type="PANTHER" id="PTHR13355:SF15">
    <property type="entry name" value="GCN5-RELATED N-ACETYLTRANSFERASE 3, CHLOROPLASTIC"/>
    <property type="match status" value="1"/>
</dbReference>
<dbReference type="InterPro" id="IPR039143">
    <property type="entry name" value="GNPNAT1-like"/>
</dbReference>
<evidence type="ECO:0000313" key="3">
    <source>
        <dbReference type="Proteomes" id="UP001208131"/>
    </source>
</evidence>
<dbReference type="EMBL" id="JAOQJZ010000002">
    <property type="protein sequence ID" value="MCU6704785.1"/>
    <property type="molecule type" value="Genomic_DNA"/>
</dbReference>
<reference evidence="2 3" key="1">
    <citation type="journal article" date="2021" name="ISME Commun">
        <title>Automated analysis of genomic sequences facilitates high-throughput and comprehensive description of bacteria.</title>
        <authorList>
            <person name="Hitch T.C.A."/>
        </authorList>
    </citation>
    <scope>NUCLEOTIDE SEQUENCE [LARGE SCALE GENOMIC DNA]</scope>
    <source>
        <strain evidence="2 3">Sanger_31</strain>
    </source>
</reference>
<comment type="caution">
    <text evidence="2">The sequence shown here is derived from an EMBL/GenBank/DDBJ whole genome shotgun (WGS) entry which is preliminary data.</text>
</comment>
<sequence>MISLNIIYKKATIDDIVLLTKTRIEVLRAANNLTSDIDMDEVERKTYEYYKEAFQNDTHTAYIVFEDNKFVGVGGVSYYQVMPTYHNPSGKKAYIMNMYTKPLYRRNGIAIRTLALLVEDAKKRGITSISLEATEMGRPLYEKFGFVQMKNEMEYIET</sequence>
<dbReference type="AlphaFoldDB" id="A0AAE3IFA4"/>
<dbReference type="CDD" id="cd04301">
    <property type="entry name" value="NAT_SF"/>
    <property type="match status" value="1"/>
</dbReference>
<dbReference type="SUPFAM" id="SSF55729">
    <property type="entry name" value="Acyl-CoA N-acyltransferases (Nat)"/>
    <property type="match status" value="1"/>
</dbReference>
<dbReference type="PANTHER" id="PTHR13355">
    <property type="entry name" value="GLUCOSAMINE 6-PHOSPHATE N-ACETYLTRANSFERASE"/>
    <property type="match status" value="1"/>
</dbReference>
<dbReference type="GO" id="GO:0008080">
    <property type="term" value="F:N-acetyltransferase activity"/>
    <property type="evidence" value="ECO:0007669"/>
    <property type="project" value="TreeGrafter"/>
</dbReference>
<name>A0AAE3IFA4_9FIRM</name>
<dbReference type="Pfam" id="PF00583">
    <property type="entry name" value="Acetyltransf_1"/>
    <property type="match status" value="1"/>
</dbReference>
<dbReference type="Gene3D" id="3.40.630.30">
    <property type="match status" value="1"/>
</dbReference>